<evidence type="ECO:0000259" key="6">
    <source>
        <dbReference type="Pfam" id="PF13515"/>
    </source>
</evidence>
<feature type="transmembrane region" description="Helical" evidence="5">
    <location>
        <begin position="311"/>
        <end position="332"/>
    </location>
</feature>
<feature type="transmembrane region" description="Helical" evidence="5">
    <location>
        <begin position="20"/>
        <end position="49"/>
    </location>
</feature>
<comment type="caution">
    <text evidence="7">The sequence shown here is derived from an EMBL/GenBank/DDBJ whole genome shotgun (WGS) entry which is preliminary data.</text>
</comment>
<comment type="subcellular location">
    <subcellularLocation>
        <location evidence="1">Membrane</location>
        <topology evidence="1">Multi-pass membrane protein</topology>
    </subcellularLocation>
</comment>
<name>A0A1E5XSN3_9HYPH</name>
<dbReference type="EMBL" id="LAJE02000154">
    <property type="protein sequence ID" value="OEO31565.1"/>
    <property type="molecule type" value="Genomic_DNA"/>
</dbReference>
<gene>
    <name evidence="7" type="ORF">VW23_015730</name>
</gene>
<protein>
    <recommendedName>
        <fullName evidence="6">Integral membrane bound transporter domain-containing protein</fullName>
    </recommendedName>
</protein>
<organism evidence="7 8">
    <name type="scientific">Devosia insulae DS-56</name>
    <dbReference type="NCBI Taxonomy" id="1116389"/>
    <lineage>
        <taxon>Bacteria</taxon>
        <taxon>Pseudomonadati</taxon>
        <taxon>Pseudomonadota</taxon>
        <taxon>Alphaproteobacteria</taxon>
        <taxon>Hyphomicrobiales</taxon>
        <taxon>Devosiaceae</taxon>
        <taxon>Devosia</taxon>
    </lineage>
</organism>
<evidence type="ECO:0000313" key="8">
    <source>
        <dbReference type="Proteomes" id="UP000095463"/>
    </source>
</evidence>
<dbReference type="RefSeq" id="WP_069909271.1">
    <property type="nucleotide sequence ID" value="NZ_LAJE02000154.1"/>
</dbReference>
<dbReference type="OrthoDB" id="7942634at2"/>
<feature type="transmembrane region" description="Helical" evidence="5">
    <location>
        <begin position="201"/>
        <end position="218"/>
    </location>
</feature>
<feature type="transmembrane region" description="Helical" evidence="5">
    <location>
        <begin position="61"/>
        <end position="79"/>
    </location>
</feature>
<feature type="transmembrane region" description="Helical" evidence="5">
    <location>
        <begin position="280"/>
        <end position="299"/>
    </location>
</feature>
<dbReference type="GO" id="GO:0016020">
    <property type="term" value="C:membrane"/>
    <property type="evidence" value="ECO:0007669"/>
    <property type="project" value="UniProtKB-SubCell"/>
</dbReference>
<feature type="transmembrane region" description="Helical" evidence="5">
    <location>
        <begin position="139"/>
        <end position="157"/>
    </location>
</feature>
<keyword evidence="4 5" id="KW-0472">Membrane</keyword>
<feature type="transmembrane region" description="Helical" evidence="5">
    <location>
        <begin position="110"/>
        <end position="127"/>
    </location>
</feature>
<evidence type="ECO:0000256" key="1">
    <source>
        <dbReference type="ARBA" id="ARBA00004141"/>
    </source>
</evidence>
<feature type="transmembrane region" description="Helical" evidence="5">
    <location>
        <begin position="85"/>
        <end position="105"/>
    </location>
</feature>
<dbReference type="InterPro" id="IPR049453">
    <property type="entry name" value="Memb_transporter_dom"/>
</dbReference>
<evidence type="ECO:0000256" key="2">
    <source>
        <dbReference type="ARBA" id="ARBA00022692"/>
    </source>
</evidence>
<keyword evidence="3 5" id="KW-1133">Transmembrane helix</keyword>
<feature type="transmembrane region" description="Helical" evidence="5">
    <location>
        <begin position="253"/>
        <end position="268"/>
    </location>
</feature>
<keyword evidence="2 5" id="KW-0812">Transmembrane</keyword>
<evidence type="ECO:0000256" key="4">
    <source>
        <dbReference type="ARBA" id="ARBA00023136"/>
    </source>
</evidence>
<proteinExistence type="predicted"/>
<evidence type="ECO:0000313" key="7">
    <source>
        <dbReference type="EMBL" id="OEO31565.1"/>
    </source>
</evidence>
<feature type="domain" description="Integral membrane bound transporter" evidence="6">
    <location>
        <begin position="199"/>
        <end position="321"/>
    </location>
</feature>
<evidence type="ECO:0000256" key="3">
    <source>
        <dbReference type="ARBA" id="ARBA00022989"/>
    </source>
</evidence>
<keyword evidence="8" id="KW-1185">Reference proteome</keyword>
<accession>A0A1E5XSN3</accession>
<sequence length="347" mass="36784">MEELTRVDPNEDPYLALRTAFSVSICVILADPLGVTQPMMPVVLGMSLMSNQRGALNPRSFMGPVMLPVMAFVFSWLAAATVSEPMLFVLVNIALAGAGIGLMLFKGSRLGVVLTVFPAMMSMSVLYSDQALVAIRDSMATGGLIVGVTAVVLNILFPPQTARVHIEQPKPFATENPAAELLIRMAVYVPIMLMTYATGDMNLLIVPIMLAFICAEPDRGGRLQQLIDRGGGTIVGAVVAVGAMAIYYVVPQFPVLVALIASITFFLIDKMTTGASRPLYYQYICSVALVMLLSSTFGARDAFEVVVQRVVLTSGAMVGAIALLSLLEAVFLPRKGMAGSPSAAGAA</sequence>
<evidence type="ECO:0000256" key="5">
    <source>
        <dbReference type="SAM" id="Phobius"/>
    </source>
</evidence>
<dbReference type="AlphaFoldDB" id="A0A1E5XSN3"/>
<dbReference type="Proteomes" id="UP000095463">
    <property type="component" value="Unassembled WGS sequence"/>
</dbReference>
<dbReference type="Pfam" id="PF13515">
    <property type="entry name" value="FUSC_2"/>
    <property type="match status" value="1"/>
</dbReference>
<reference evidence="7 8" key="1">
    <citation type="journal article" date="2015" name="Genome Announc.">
        <title>Genome Assemblies of Three Soil-Associated Devosia species: D. insulae, D. limi, and D. soli.</title>
        <authorList>
            <person name="Hassan Y.I."/>
            <person name="Lepp D."/>
            <person name="Zhou T."/>
        </authorList>
    </citation>
    <scope>NUCLEOTIDE SEQUENCE [LARGE SCALE GENOMIC DNA]</scope>
    <source>
        <strain evidence="7 8">DS-56</strain>
    </source>
</reference>